<dbReference type="HOGENOM" id="CLU_3066816_0_0_11"/>
<protein>
    <recommendedName>
        <fullName evidence="2">FAD-binding domain-containing protein</fullName>
    </recommendedName>
</protein>
<keyword evidence="4" id="KW-1185">Reference proteome</keyword>
<accession>V6L5I3</accession>
<evidence type="ECO:0000313" key="3">
    <source>
        <dbReference type="EMBL" id="EST36489.1"/>
    </source>
</evidence>
<dbReference type="EMBL" id="AWQX01000009">
    <property type="protein sequence ID" value="EST36489.1"/>
    <property type="molecule type" value="Genomic_DNA"/>
</dbReference>
<gene>
    <name evidence="3" type="ORF">M878_02035</name>
</gene>
<dbReference type="AlphaFoldDB" id="V6L5I3"/>
<dbReference type="Gene3D" id="3.50.50.60">
    <property type="entry name" value="FAD/NAD(P)-binding domain"/>
    <property type="match status" value="1"/>
</dbReference>
<feature type="domain" description="FAD-binding" evidence="2">
    <location>
        <begin position="3"/>
        <end position="53"/>
    </location>
</feature>
<dbReference type="InterPro" id="IPR002938">
    <property type="entry name" value="FAD-bd"/>
</dbReference>
<comment type="caution">
    <text evidence="3">The sequence shown here is derived from an EMBL/GenBank/DDBJ whole genome shotgun (WGS) entry which is preliminary data.</text>
</comment>
<organism evidence="3 4">
    <name type="scientific">Streptomyces roseochromogenus subsp. oscitans DS 12.976</name>
    <dbReference type="NCBI Taxonomy" id="1352936"/>
    <lineage>
        <taxon>Bacteria</taxon>
        <taxon>Bacillati</taxon>
        <taxon>Actinomycetota</taxon>
        <taxon>Actinomycetes</taxon>
        <taxon>Kitasatosporales</taxon>
        <taxon>Streptomycetaceae</taxon>
        <taxon>Streptomyces</taxon>
    </lineage>
</organism>
<evidence type="ECO:0000313" key="4">
    <source>
        <dbReference type="Proteomes" id="UP000017984"/>
    </source>
</evidence>
<dbReference type="Proteomes" id="UP000017984">
    <property type="component" value="Chromosome"/>
</dbReference>
<proteinExistence type="predicted"/>
<name>V6L5I3_STRRC</name>
<evidence type="ECO:0000256" key="1">
    <source>
        <dbReference type="SAM" id="MobiDB-lite"/>
    </source>
</evidence>
<feature type="region of interest" description="Disordered" evidence="1">
    <location>
        <begin position="20"/>
        <end position="53"/>
    </location>
</feature>
<sequence>MTIKSSSAWTVNEKYTEMYANSRPSSAPVATHRHPPSNGLGCDTSVQDSDNLA</sequence>
<dbReference type="PATRIC" id="fig|1352936.5.peg.452"/>
<dbReference type="GO" id="GO:0071949">
    <property type="term" value="F:FAD binding"/>
    <property type="evidence" value="ECO:0007669"/>
    <property type="project" value="InterPro"/>
</dbReference>
<dbReference type="Pfam" id="PF01494">
    <property type="entry name" value="FAD_binding_3"/>
    <property type="match status" value="1"/>
</dbReference>
<evidence type="ECO:0000259" key="2">
    <source>
        <dbReference type="Pfam" id="PF01494"/>
    </source>
</evidence>
<dbReference type="InterPro" id="IPR036188">
    <property type="entry name" value="FAD/NAD-bd_sf"/>
</dbReference>
<dbReference type="Gene3D" id="3.30.9.10">
    <property type="entry name" value="D-Amino Acid Oxidase, subunit A, domain 2"/>
    <property type="match status" value="1"/>
</dbReference>
<reference evidence="3 4" key="1">
    <citation type="journal article" date="2014" name="Genome Announc.">
        <title>Draft Genome Sequence of Streptomyces roseochromogenes subsp. oscitans DS 12.976, Producer of the Aminocoumarin Antibiotic Clorobiocin.</title>
        <authorList>
            <person name="Ruckert C."/>
            <person name="Kalinowski J."/>
            <person name="Heide L."/>
            <person name="Apel A.K."/>
        </authorList>
    </citation>
    <scope>NUCLEOTIDE SEQUENCE [LARGE SCALE GENOMIC DNA]</scope>
    <source>
        <strain evidence="3 4">DS 12.976</strain>
    </source>
</reference>
<dbReference type="STRING" id="1352936.M878_02035"/>
<feature type="compositionally biased region" description="Polar residues" evidence="1">
    <location>
        <begin position="44"/>
        <end position="53"/>
    </location>
</feature>